<dbReference type="RefSeq" id="WP_191632967.1">
    <property type="nucleotide sequence ID" value="NZ_CABVHE010000031.1"/>
</dbReference>
<dbReference type="PANTHER" id="PTHR30482">
    <property type="entry name" value="HIGH-AFFINITY BRANCHED-CHAIN AMINO ACID TRANSPORT SYSTEM PERMEASE"/>
    <property type="match status" value="1"/>
</dbReference>
<evidence type="ECO:0000313" key="7">
    <source>
        <dbReference type="Proteomes" id="UP000385207"/>
    </source>
</evidence>
<dbReference type="EMBL" id="CABVII010000022">
    <property type="protein sequence ID" value="VVP31801.1"/>
    <property type="molecule type" value="Genomic_DNA"/>
</dbReference>
<dbReference type="CDD" id="cd06581">
    <property type="entry name" value="TM_PBP1_LivM_like"/>
    <property type="match status" value="1"/>
</dbReference>
<accession>A0A5E7N3Z8</accession>
<dbReference type="GO" id="GO:0005886">
    <property type="term" value="C:plasma membrane"/>
    <property type="evidence" value="ECO:0007669"/>
    <property type="project" value="UniProtKB-SubCell"/>
</dbReference>
<dbReference type="GO" id="GO:0015658">
    <property type="term" value="F:branched-chain amino acid transmembrane transporter activity"/>
    <property type="evidence" value="ECO:0007669"/>
    <property type="project" value="InterPro"/>
</dbReference>
<keyword evidence="3" id="KW-0812">Transmembrane</keyword>
<gene>
    <name evidence="6" type="ORF">PS862_04408</name>
</gene>
<dbReference type="Pfam" id="PF02653">
    <property type="entry name" value="BPD_transp_2"/>
    <property type="match status" value="1"/>
</dbReference>
<evidence type="ECO:0000256" key="3">
    <source>
        <dbReference type="ARBA" id="ARBA00022692"/>
    </source>
</evidence>
<keyword evidence="2" id="KW-1003">Cell membrane</keyword>
<dbReference type="AlphaFoldDB" id="A0A5E7N3Z8"/>
<comment type="subcellular location">
    <subcellularLocation>
        <location evidence="1">Cell inner membrane</location>
        <topology evidence="1">Multi-pass membrane protein</topology>
    </subcellularLocation>
</comment>
<name>A0A5E7N3Z8_PSEFL</name>
<sequence length="327" mass="34945">MNAQSLLAIAQQRGILEQRQLNMLYITLIALGLIAPWIAYPVFLMKLLCFGLFACSFNLLLGYTGLLSFGHAAFLAAGGYSTGYLLSQHPGIGPELAIIGGTAAAALVGALFGALAIRRQGIYFAMITLALAQLLYFLFLKAPFTGGEDGLHGFSRGKLLGFIDLTDNHAMYYFVLAITMLGFALVKRVVYSPFGQILQAIRENEDRATSLGYNVSRYKWLAFVISSGVAGLAGSTKAVVFQLATLSDAHWHMSGEVVLMTLLGGVGPLLGPFVGAGIVVSLQHLLAQSPLGTWGTPILGCIFVLCVLCFRSGVVGSIKLLVKKNFK</sequence>
<keyword evidence="4" id="KW-1133">Transmembrane helix</keyword>
<dbReference type="InterPro" id="IPR043428">
    <property type="entry name" value="LivM-like"/>
</dbReference>
<dbReference type="Proteomes" id="UP000385207">
    <property type="component" value="Unassembled WGS sequence"/>
</dbReference>
<evidence type="ECO:0000313" key="6">
    <source>
        <dbReference type="EMBL" id="VVP31801.1"/>
    </source>
</evidence>
<evidence type="ECO:0000256" key="4">
    <source>
        <dbReference type="ARBA" id="ARBA00022989"/>
    </source>
</evidence>
<protein>
    <recommendedName>
        <fullName evidence="8">Branched-chain amino acid ABC transporter permease</fullName>
    </recommendedName>
</protein>
<proteinExistence type="predicted"/>
<dbReference type="PANTHER" id="PTHR30482:SF17">
    <property type="entry name" value="ABC TRANSPORTER ATP-BINDING PROTEIN"/>
    <property type="match status" value="1"/>
</dbReference>
<reference evidence="6 7" key="1">
    <citation type="submission" date="2019-09" db="EMBL/GenBank/DDBJ databases">
        <authorList>
            <person name="Chandra G."/>
            <person name="Truman W A."/>
        </authorList>
    </citation>
    <scope>NUCLEOTIDE SEQUENCE [LARGE SCALE GENOMIC DNA]</scope>
    <source>
        <strain evidence="6">PS862</strain>
    </source>
</reference>
<evidence type="ECO:0000256" key="2">
    <source>
        <dbReference type="ARBA" id="ARBA00022475"/>
    </source>
</evidence>
<evidence type="ECO:0000256" key="1">
    <source>
        <dbReference type="ARBA" id="ARBA00004429"/>
    </source>
</evidence>
<dbReference type="InterPro" id="IPR001851">
    <property type="entry name" value="ABC_transp_permease"/>
</dbReference>
<evidence type="ECO:0008006" key="8">
    <source>
        <dbReference type="Google" id="ProtNLM"/>
    </source>
</evidence>
<organism evidence="6 7">
    <name type="scientific">Pseudomonas fluorescens</name>
    <dbReference type="NCBI Taxonomy" id="294"/>
    <lineage>
        <taxon>Bacteria</taxon>
        <taxon>Pseudomonadati</taxon>
        <taxon>Pseudomonadota</taxon>
        <taxon>Gammaproteobacteria</taxon>
        <taxon>Pseudomonadales</taxon>
        <taxon>Pseudomonadaceae</taxon>
        <taxon>Pseudomonas</taxon>
    </lineage>
</organism>
<keyword evidence="5" id="KW-0472">Membrane</keyword>
<evidence type="ECO:0000256" key="5">
    <source>
        <dbReference type="ARBA" id="ARBA00023136"/>
    </source>
</evidence>